<feature type="compositionally biased region" description="Basic and acidic residues" evidence="2">
    <location>
        <begin position="254"/>
        <end position="268"/>
    </location>
</feature>
<protein>
    <recommendedName>
        <fullName evidence="3">TonB-dependent receptor plug domain-containing protein</fullName>
    </recommendedName>
</protein>
<dbReference type="GO" id="GO:0015344">
    <property type="term" value="F:siderophore uptake transmembrane transporter activity"/>
    <property type="evidence" value="ECO:0007669"/>
    <property type="project" value="TreeGrafter"/>
</dbReference>
<proteinExistence type="predicted"/>
<dbReference type="GO" id="GO:0009279">
    <property type="term" value="C:cell outer membrane"/>
    <property type="evidence" value="ECO:0007669"/>
    <property type="project" value="TreeGrafter"/>
</dbReference>
<name>A0A382CSW8_9ZZZZ</name>
<feature type="domain" description="TonB-dependent receptor plug" evidence="3">
    <location>
        <begin position="122"/>
        <end position="217"/>
    </location>
</feature>
<dbReference type="AlphaFoldDB" id="A0A382CSW8"/>
<keyword evidence="1" id="KW-0732">Signal</keyword>
<dbReference type="InterPro" id="IPR039426">
    <property type="entry name" value="TonB-dep_rcpt-like"/>
</dbReference>
<dbReference type="Gene3D" id="2.170.130.10">
    <property type="entry name" value="TonB-dependent receptor, plug domain"/>
    <property type="match status" value="1"/>
</dbReference>
<accession>A0A382CSW8</accession>
<dbReference type="Pfam" id="PF13715">
    <property type="entry name" value="CarbopepD_reg_2"/>
    <property type="match status" value="1"/>
</dbReference>
<dbReference type="GO" id="GO:0044718">
    <property type="term" value="P:siderophore transmembrane transport"/>
    <property type="evidence" value="ECO:0007669"/>
    <property type="project" value="TreeGrafter"/>
</dbReference>
<reference evidence="4" key="1">
    <citation type="submission" date="2018-05" db="EMBL/GenBank/DDBJ databases">
        <authorList>
            <person name="Lanie J.A."/>
            <person name="Ng W.-L."/>
            <person name="Kazmierczak K.M."/>
            <person name="Andrzejewski T.M."/>
            <person name="Davidsen T.M."/>
            <person name="Wayne K.J."/>
            <person name="Tettelin H."/>
            <person name="Glass J.I."/>
            <person name="Rusch D."/>
            <person name="Podicherti R."/>
            <person name="Tsui H.-C.T."/>
            <person name="Winkler M.E."/>
        </authorList>
    </citation>
    <scope>NUCLEOTIDE SEQUENCE</scope>
</reference>
<dbReference type="InterPro" id="IPR037066">
    <property type="entry name" value="Plug_dom_sf"/>
</dbReference>
<evidence type="ECO:0000256" key="1">
    <source>
        <dbReference type="ARBA" id="ARBA00022729"/>
    </source>
</evidence>
<evidence type="ECO:0000256" key="2">
    <source>
        <dbReference type="SAM" id="MobiDB-lite"/>
    </source>
</evidence>
<dbReference type="EMBL" id="UINC01035857">
    <property type="protein sequence ID" value="SVB28932.1"/>
    <property type="molecule type" value="Genomic_DNA"/>
</dbReference>
<evidence type="ECO:0000313" key="4">
    <source>
        <dbReference type="EMBL" id="SVB28932.1"/>
    </source>
</evidence>
<dbReference type="Gene3D" id="2.60.40.1120">
    <property type="entry name" value="Carboxypeptidase-like, regulatory domain"/>
    <property type="match status" value="1"/>
</dbReference>
<dbReference type="InterPro" id="IPR012910">
    <property type="entry name" value="Plug_dom"/>
</dbReference>
<sequence>MNYYYTILFAIIVFCSVFAGTTGKISGSVSSGDSNEPLPGVNISVVGTSIGTITSNQGDFVILNLPPGIYALRFSYIGYETVIIQESIVRSDQTMSIDITLNSTVIEGSEVTVLAEKPIVNKNITSSLHSMTSEEMAYMPVSDVNDVLSTISGVVTKDGNLHIRGGRSNEVAFMVDGVLTHDPLTGSPGQLLSTSSIEEMVLITGTYNAEYGNAMSGIVNLVSKSGNNNHVGRLRLFTGHPGALDKSKFNYDESKRNVSEGSRAHVESEYYEDGNGNNTYDPGEYFQDWNSNGTWDNDEKLFKEMQSGAKHRFGDWKRADLSLSGPLMENVLFYALNMDGYTDPGWLPFAYNNSSKVNNVPLGSFFGKITYQSRAGLKLFFSGRSS</sequence>
<dbReference type="InterPro" id="IPR008969">
    <property type="entry name" value="CarboxyPept-like_regulatory"/>
</dbReference>
<feature type="non-terminal residue" evidence="4">
    <location>
        <position position="386"/>
    </location>
</feature>
<feature type="region of interest" description="Disordered" evidence="2">
    <location>
        <begin position="254"/>
        <end position="278"/>
    </location>
</feature>
<gene>
    <name evidence="4" type="ORF">METZ01_LOCUS181786</name>
</gene>
<dbReference type="PANTHER" id="PTHR30069">
    <property type="entry name" value="TONB-DEPENDENT OUTER MEMBRANE RECEPTOR"/>
    <property type="match status" value="1"/>
</dbReference>
<dbReference type="PANTHER" id="PTHR30069:SF29">
    <property type="entry name" value="HEMOGLOBIN AND HEMOGLOBIN-HAPTOGLOBIN-BINDING PROTEIN 1-RELATED"/>
    <property type="match status" value="1"/>
</dbReference>
<evidence type="ECO:0000259" key="3">
    <source>
        <dbReference type="Pfam" id="PF07715"/>
    </source>
</evidence>
<dbReference type="PROSITE" id="PS52016">
    <property type="entry name" value="TONB_DEPENDENT_REC_3"/>
    <property type="match status" value="1"/>
</dbReference>
<dbReference type="Pfam" id="PF07715">
    <property type="entry name" value="Plug"/>
    <property type="match status" value="1"/>
</dbReference>
<dbReference type="SUPFAM" id="SSF49464">
    <property type="entry name" value="Carboxypeptidase regulatory domain-like"/>
    <property type="match status" value="1"/>
</dbReference>
<organism evidence="4">
    <name type="scientific">marine metagenome</name>
    <dbReference type="NCBI Taxonomy" id="408172"/>
    <lineage>
        <taxon>unclassified sequences</taxon>
        <taxon>metagenomes</taxon>
        <taxon>ecological metagenomes</taxon>
    </lineage>
</organism>
<dbReference type="SUPFAM" id="SSF56935">
    <property type="entry name" value="Porins"/>
    <property type="match status" value="1"/>
</dbReference>